<accession>A0A292Q845</accession>
<keyword evidence="5" id="KW-1185">Reference proteome</keyword>
<dbReference type="PROSITE" id="PS50103">
    <property type="entry name" value="ZF_C3H1"/>
    <property type="match status" value="1"/>
</dbReference>
<reference evidence="4" key="1">
    <citation type="submission" date="2015-10" db="EMBL/GenBank/DDBJ databases">
        <authorList>
            <person name="Regsiter A."/>
            <person name="william w."/>
        </authorList>
    </citation>
    <scope>NUCLEOTIDE SEQUENCE</scope>
    <source>
        <strain evidence="4">Montdore</strain>
    </source>
</reference>
<evidence type="ECO:0000259" key="3">
    <source>
        <dbReference type="PROSITE" id="PS50103"/>
    </source>
</evidence>
<organism evidence="4 5">
    <name type="scientific">Tuber aestivum</name>
    <name type="common">summer truffle</name>
    <dbReference type="NCBI Taxonomy" id="59557"/>
    <lineage>
        <taxon>Eukaryota</taxon>
        <taxon>Fungi</taxon>
        <taxon>Dikarya</taxon>
        <taxon>Ascomycota</taxon>
        <taxon>Pezizomycotina</taxon>
        <taxon>Pezizomycetes</taxon>
        <taxon>Pezizales</taxon>
        <taxon>Tuberaceae</taxon>
        <taxon>Tuber</taxon>
    </lineage>
</organism>
<sequence>MEQQVPSFGIPCPSLKVGQCPDGDGCEYAHDFIPQPCLSAAQIDHQMRGLEDAAPADRAERTYIKRSKARLRRLGARKLVTSSLLERGIAPTKKSIKHELGRYTVGPPNSIAFPATRERDFVGGGEGGGRKRQTAEWARDRRERKRYLRTKRKGVEIHGMSRRSSANRKALAKEDKGVSEGAPGINSPSVEVFFENTTIRGSMDVDEEEVEISRRVETIGDFTVKYPVSVPLHLRDRDSNPLQATVNSPPAQTQQPYTDEGIVYAPSGEIVLEIVKEHVTMRDRALSF</sequence>
<protein>
    <recommendedName>
        <fullName evidence="3">C3H1-type domain-containing protein</fullName>
    </recommendedName>
</protein>
<evidence type="ECO:0000256" key="2">
    <source>
        <dbReference type="SAM" id="MobiDB-lite"/>
    </source>
</evidence>
<evidence type="ECO:0000256" key="1">
    <source>
        <dbReference type="PROSITE-ProRule" id="PRU00723"/>
    </source>
</evidence>
<evidence type="ECO:0000313" key="5">
    <source>
        <dbReference type="Proteomes" id="UP001412239"/>
    </source>
</evidence>
<dbReference type="GO" id="GO:0008270">
    <property type="term" value="F:zinc ion binding"/>
    <property type="evidence" value="ECO:0007669"/>
    <property type="project" value="UniProtKB-KW"/>
</dbReference>
<feature type="domain" description="C3H1-type" evidence="3">
    <location>
        <begin position="11"/>
        <end position="33"/>
    </location>
</feature>
<proteinExistence type="predicted"/>
<keyword evidence="1" id="KW-0479">Metal-binding</keyword>
<feature type="compositionally biased region" description="Polar residues" evidence="2">
    <location>
        <begin position="240"/>
        <end position="256"/>
    </location>
</feature>
<dbReference type="InterPro" id="IPR000571">
    <property type="entry name" value="Znf_CCCH"/>
</dbReference>
<feature type="zinc finger region" description="C3H1-type" evidence="1">
    <location>
        <begin position="11"/>
        <end position="33"/>
    </location>
</feature>
<dbReference type="AlphaFoldDB" id="A0A292Q845"/>
<gene>
    <name evidence="4" type="ORF">GSTUAT00001003001</name>
</gene>
<keyword evidence="1" id="KW-0863">Zinc-finger</keyword>
<keyword evidence="1" id="KW-0862">Zinc</keyword>
<evidence type="ECO:0000313" key="4">
    <source>
        <dbReference type="EMBL" id="CUS14933.1"/>
    </source>
</evidence>
<feature type="region of interest" description="Disordered" evidence="2">
    <location>
        <begin position="235"/>
        <end position="256"/>
    </location>
</feature>
<name>A0A292Q845_9PEZI</name>
<dbReference type="Proteomes" id="UP001412239">
    <property type="component" value="Unassembled WGS sequence"/>
</dbReference>
<dbReference type="EMBL" id="LN890954">
    <property type="protein sequence ID" value="CUS14933.1"/>
    <property type="molecule type" value="Genomic_DNA"/>
</dbReference>
<feature type="region of interest" description="Disordered" evidence="2">
    <location>
        <begin position="158"/>
        <end position="184"/>
    </location>
</feature>
<feature type="region of interest" description="Disordered" evidence="2">
    <location>
        <begin position="119"/>
        <end position="142"/>
    </location>
</feature>